<proteinExistence type="predicted"/>
<evidence type="ECO:0000256" key="8">
    <source>
        <dbReference type="ARBA" id="ARBA00023180"/>
    </source>
</evidence>
<reference evidence="11" key="2">
    <citation type="submission" date="2025-09" db="UniProtKB">
        <authorList>
            <consortium name="Ensembl"/>
        </authorList>
    </citation>
    <scope>IDENTIFICATION</scope>
</reference>
<feature type="repeat" description="LDL-receptor class B" evidence="10">
    <location>
        <begin position="28"/>
        <end position="72"/>
    </location>
</feature>
<dbReference type="CDD" id="cd00112">
    <property type="entry name" value="LDLa"/>
    <property type="match status" value="1"/>
</dbReference>
<comment type="caution">
    <text evidence="9">Lacks conserved residue(s) required for the propagation of feature annotation.</text>
</comment>
<dbReference type="GO" id="GO:0060070">
    <property type="term" value="P:canonical Wnt signaling pathway"/>
    <property type="evidence" value="ECO:0007669"/>
    <property type="project" value="TreeGrafter"/>
</dbReference>
<evidence type="ECO:0000256" key="4">
    <source>
        <dbReference type="ARBA" id="ARBA00022737"/>
    </source>
</evidence>
<dbReference type="PANTHER" id="PTHR46513">
    <property type="entry name" value="VITELLOGENIN RECEPTOR-LIKE PROTEIN-RELATED-RELATED"/>
    <property type="match status" value="1"/>
</dbReference>
<dbReference type="PROSITE" id="PS01209">
    <property type="entry name" value="LDLRA_1"/>
    <property type="match status" value="1"/>
</dbReference>
<keyword evidence="5" id="KW-0472">Membrane</keyword>
<dbReference type="PANTHER" id="PTHR46513:SF13">
    <property type="entry name" value="EGF-LIKE DOMAIN-CONTAINING PROTEIN"/>
    <property type="match status" value="1"/>
</dbReference>
<dbReference type="GO" id="GO:0006897">
    <property type="term" value="P:endocytosis"/>
    <property type="evidence" value="ECO:0007669"/>
    <property type="project" value="UniProtKB-KW"/>
</dbReference>
<evidence type="ECO:0000256" key="9">
    <source>
        <dbReference type="PROSITE-ProRule" id="PRU00124"/>
    </source>
</evidence>
<dbReference type="InterPro" id="IPR011042">
    <property type="entry name" value="6-blade_b-propeller_TolB-like"/>
</dbReference>
<keyword evidence="4" id="KW-0677">Repeat</keyword>
<keyword evidence="2" id="KW-0245">EGF-like domain</keyword>
<keyword evidence="6 9" id="KW-1015">Disulfide bond</keyword>
<reference evidence="11" key="1">
    <citation type="submission" date="2025-08" db="UniProtKB">
        <authorList>
            <consortium name="Ensembl"/>
        </authorList>
    </citation>
    <scope>IDENTIFICATION</scope>
</reference>
<protein>
    <recommendedName>
        <fullName evidence="12">EGF-like domain-containing protein</fullName>
    </recommendedName>
</protein>
<dbReference type="GeneTree" id="ENSGT00940000162544"/>
<evidence type="ECO:0000256" key="3">
    <source>
        <dbReference type="ARBA" id="ARBA00022583"/>
    </source>
</evidence>
<feature type="disulfide bond" evidence="9">
    <location>
        <begin position="275"/>
        <end position="290"/>
    </location>
</feature>
<name>S4RSA0_PETMA</name>
<dbReference type="PROSITE" id="PS51120">
    <property type="entry name" value="LDLRB"/>
    <property type="match status" value="1"/>
</dbReference>
<evidence type="ECO:0000256" key="2">
    <source>
        <dbReference type="ARBA" id="ARBA00022536"/>
    </source>
</evidence>
<dbReference type="SUPFAM" id="SSF63825">
    <property type="entry name" value="YWTD domain"/>
    <property type="match status" value="1"/>
</dbReference>
<dbReference type="SMART" id="SM00192">
    <property type="entry name" value="LDLa"/>
    <property type="match status" value="1"/>
</dbReference>
<keyword evidence="8" id="KW-0325">Glycoprotein</keyword>
<evidence type="ECO:0000256" key="10">
    <source>
        <dbReference type="PROSITE-ProRule" id="PRU00461"/>
    </source>
</evidence>
<dbReference type="OMA" id="SHICHRS"/>
<dbReference type="GO" id="GO:0042813">
    <property type="term" value="F:Wnt receptor activity"/>
    <property type="evidence" value="ECO:0007669"/>
    <property type="project" value="TreeGrafter"/>
</dbReference>
<evidence type="ECO:0000256" key="6">
    <source>
        <dbReference type="ARBA" id="ARBA00023157"/>
    </source>
</evidence>
<dbReference type="GO" id="GO:0017147">
    <property type="term" value="F:Wnt-protein binding"/>
    <property type="evidence" value="ECO:0007669"/>
    <property type="project" value="TreeGrafter"/>
</dbReference>
<dbReference type="InterPro" id="IPR002172">
    <property type="entry name" value="LDrepeatLR_classA_rpt"/>
</dbReference>
<dbReference type="AlphaFoldDB" id="S4RSA0"/>
<accession>S4RSA0</accession>
<comment type="subcellular location">
    <subcellularLocation>
        <location evidence="1">Membrane</location>
        <topology evidence="1">Single-pass membrane protein</topology>
    </subcellularLocation>
</comment>
<dbReference type="InterPro" id="IPR023415">
    <property type="entry name" value="LDLR_class-A_CS"/>
</dbReference>
<evidence type="ECO:0000313" key="11">
    <source>
        <dbReference type="Ensembl" id="ENSPMAP00000008089.1"/>
    </source>
</evidence>
<dbReference type="Ensembl" id="ENSPMAT00000008125.1">
    <property type="protein sequence ID" value="ENSPMAP00000008089.1"/>
    <property type="gene ID" value="ENSPMAG00000007344.1"/>
</dbReference>
<dbReference type="SMART" id="SM00135">
    <property type="entry name" value="LY"/>
    <property type="match status" value="3"/>
</dbReference>
<evidence type="ECO:0000256" key="7">
    <source>
        <dbReference type="ARBA" id="ARBA00023170"/>
    </source>
</evidence>
<dbReference type="HOGENOM" id="CLU_961518_0_0_1"/>
<dbReference type="InterPro" id="IPR036055">
    <property type="entry name" value="LDL_receptor-like_sf"/>
</dbReference>
<keyword evidence="3" id="KW-0254">Endocytosis</keyword>
<organism evidence="11">
    <name type="scientific">Petromyzon marinus</name>
    <name type="common">Sea lamprey</name>
    <dbReference type="NCBI Taxonomy" id="7757"/>
    <lineage>
        <taxon>Eukaryota</taxon>
        <taxon>Metazoa</taxon>
        <taxon>Chordata</taxon>
        <taxon>Craniata</taxon>
        <taxon>Vertebrata</taxon>
        <taxon>Cyclostomata</taxon>
        <taxon>Hyperoartia</taxon>
        <taxon>Petromyzontiformes</taxon>
        <taxon>Petromyzontidae</taxon>
        <taxon>Petromyzon</taxon>
    </lineage>
</organism>
<feature type="disulfide bond" evidence="9">
    <location>
        <begin position="263"/>
        <end position="281"/>
    </location>
</feature>
<dbReference type="STRING" id="7757.ENSPMAP00000008089"/>
<dbReference type="GO" id="GO:0005886">
    <property type="term" value="C:plasma membrane"/>
    <property type="evidence" value="ECO:0007669"/>
    <property type="project" value="TreeGrafter"/>
</dbReference>
<dbReference type="Gene3D" id="4.10.400.10">
    <property type="entry name" value="Low-density Lipoprotein Receptor"/>
    <property type="match status" value="1"/>
</dbReference>
<dbReference type="InterPro" id="IPR050778">
    <property type="entry name" value="Cueball_EGF_LRP_Nidogen"/>
</dbReference>
<dbReference type="SUPFAM" id="SSF57424">
    <property type="entry name" value="LDL receptor-like module"/>
    <property type="match status" value="1"/>
</dbReference>
<dbReference type="Pfam" id="PF00057">
    <property type="entry name" value="Ldl_recept_a"/>
    <property type="match status" value="1"/>
</dbReference>
<evidence type="ECO:0008006" key="12">
    <source>
        <dbReference type="Google" id="ProtNLM"/>
    </source>
</evidence>
<dbReference type="PROSITE" id="PS50068">
    <property type="entry name" value="LDLRA_2"/>
    <property type="match status" value="1"/>
</dbReference>
<dbReference type="Gene3D" id="2.120.10.30">
    <property type="entry name" value="TolB, C-terminal domain"/>
    <property type="match status" value="1"/>
</dbReference>
<keyword evidence="7" id="KW-0675">Receptor</keyword>
<sequence length="290" mass="31229">TATNVFPVCAASRAVQGVRDVAVDWSGENIYWLSADRPTVEATRLDALSARAVVVLSGSLQWPASLALDPSSGTMCLSDWGQAGAGGGGAWIECSRMDGTERRVLISFEGVARPDSLVMDANQSLLLWADEGLGMIQSIKLDGSDHKILHRGLPRIAGLAVVDGALFWVVNNNRKSSELWREGGDRPWVQLRQRVMDVAASRTPHPADGLACRHIRCEHTCLVRRHGEVVCACPPALAVERTTSGSVACVPPSRCERPERRRCGDGGCVPALLWCDSVRDCDDGSDEEGC</sequence>
<dbReference type="InterPro" id="IPR000033">
    <property type="entry name" value="LDLR_classB_rpt"/>
</dbReference>
<evidence type="ECO:0000256" key="1">
    <source>
        <dbReference type="ARBA" id="ARBA00004167"/>
    </source>
</evidence>
<evidence type="ECO:0000256" key="5">
    <source>
        <dbReference type="ARBA" id="ARBA00023136"/>
    </source>
</evidence>